<feature type="repeat" description="Pumilio" evidence="3">
    <location>
        <begin position="890"/>
        <end position="926"/>
    </location>
</feature>
<feature type="domain" description="RRM" evidence="5">
    <location>
        <begin position="589"/>
        <end position="661"/>
    </location>
</feature>
<dbReference type="PROSITE" id="PS50102">
    <property type="entry name" value="RRM"/>
    <property type="match status" value="2"/>
</dbReference>
<feature type="compositionally biased region" description="Polar residues" evidence="4">
    <location>
        <begin position="301"/>
        <end position="310"/>
    </location>
</feature>
<evidence type="ECO:0000256" key="4">
    <source>
        <dbReference type="SAM" id="MobiDB-lite"/>
    </source>
</evidence>
<evidence type="ECO:0000256" key="1">
    <source>
        <dbReference type="ARBA" id="ARBA00022737"/>
    </source>
</evidence>
<dbReference type="PANTHER" id="PTHR47093:SF1">
    <property type="entry name" value="PROTEIN JSN1-RELATED"/>
    <property type="match status" value="1"/>
</dbReference>
<sequence>MQASLKNMVSQQSIKTEPLISATINSEISFSDNLKPSRDQLSNSTHTQNEDSALLLDYSDSLKTTPNLAQLTEDQSSQAVNSMYNQVSNNENNMIDIAKTDSYNRSLHTRARSYGTSLLDVLNDRANNSNSPNKIHSHTSMIFNHSPTLFDNSAANSLKPTSSVNNIIDISSDQNACPSRSSENVNGQTPSSAINNNFTGSVTRISNESIFGFSSNNHPPPGLDESLSGQSNFYSNSSNTPVDSASNGYSPSTLLRGTLNGNNYSFPLNRLQNSSANISLGRVKQSMLGNTISPELQSEQYWSTSNKTPESNLSSSNQPSSRNFSQVFQPLNGDDIPPVPQLPDLASLNLNNNGNFEVGSGNLVSRGASVPDTWAHKKSNDDNILNYSLDSSGNKSQNANEVLMNSNLFNNNTSKPELGFRTHSRSRTLGNALDSISSGLYGSSLYANNDIKQFSGHLKNMSISGIASLDADINSNDYNICDEFDESLAKDGFGLSQNRHFRQASLGFLGLGRHIGMEKISPSYSSSNLTRIKRGESDASIIGLSNFSSVGRAGTSSLIHGVRPNGSHHISSLSTSGSINVSSELAPTRSLWIGNLEIDITPRDLIEHFGKFGRIESLRTLPDKECAFVNFMRLEDAMRAHDEMQGIQIKNSIIRVGYGKGEGYATSDAQAMQPTRALWVGNISSTTTPSSLRVFFENFGVVESARILGQKSCGFVNFERLEDAVRAKQATNGRELDGMVVRIGYAKVPVRGTEGFTRPRNQVPVAPPLTASGRIAEANAIVGTSTSGLGNEDALEPGVPVMDEALVAFSYATSLPILPTPDTINGLGQTRLREIRKRLDTQCSQNEFDSLFKEAISNIVDLCSDYVGNMLVQKLVERGSFDQKMQIVKAVAPHIASIGVHKNGTWAIQKIIECANAKDHQEVIIEATRPYIPQLLLDQLGNYVVQCCLSFPENRNQFIFDSIHARSWDVAQGRFGARAIRTCLEHANTTRVQQKLIAVVLVLNAVALSTNANGNILITWLLDFSNFPGRFRVIAPQLAGHLRYLCTHKLGSTTILKIIDQREEPDARDLILNTLFFNPEPQVLDDILSDQVHGASVVYKVLCSSCVDDSEKIRIASRVKSSLLPLLQQGVQGYQKLNEVVDSILLNPNLNNVSEPINNNLLPISEYIDNHSLSKNMNEIQYQQSGLNGNGLYSKLSTMQSQMSSITANSDIINLQNYGFDLNNSFNVNDTIANNTFSNQNLNEQVSNSTLNAGSGISIENNSFNEFSSEVSSSQHKPLVNSDDNILENGIEN</sequence>
<evidence type="ECO:0000313" key="7">
    <source>
        <dbReference type="EMBL" id="PVU87261.1"/>
    </source>
</evidence>
<dbReference type="SMART" id="SM00360">
    <property type="entry name" value="RRM"/>
    <property type="match status" value="2"/>
</dbReference>
<dbReference type="InterPro" id="IPR033133">
    <property type="entry name" value="PUM-HD"/>
</dbReference>
<evidence type="ECO:0000256" key="3">
    <source>
        <dbReference type="PROSITE-ProRule" id="PRU00317"/>
    </source>
</evidence>
<evidence type="ECO:0000256" key="2">
    <source>
        <dbReference type="PROSITE-ProRule" id="PRU00176"/>
    </source>
</evidence>
<feature type="domain" description="PUM-HD" evidence="6">
    <location>
        <begin position="790"/>
        <end position="1144"/>
    </location>
</feature>
<dbReference type="Pfam" id="PF00076">
    <property type="entry name" value="RRM_1"/>
    <property type="match status" value="2"/>
</dbReference>
<feature type="region of interest" description="Disordered" evidence="4">
    <location>
        <begin position="213"/>
        <end position="249"/>
    </location>
</feature>
<feature type="repeat" description="Pumilio" evidence="3">
    <location>
        <begin position="1037"/>
        <end position="1073"/>
    </location>
</feature>
<dbReference type="GO" id="GO:0000288">
    <property type="term" value="P:nuclear-transcribed mRNA catabolic process, deadenylation-dependent decay"/>
    <property type="evidence" value="ECO:0007669"/>
    <property type="project" value="TreeGrafter"/>
</dbReference>
<dbReference type="InterPro" id="IPR001313">
    <property type="entry name" value="Pumilio_RNA-bd_rpt"/>
</dbReference>
<dbReference type="InterPro" id="IPR016024">
    <property type="entry name" value="ARM-type_fold"/>
</dbReference>
<protein>
    <recommendedName>
        <fullName evidence="9">PUM-HD domain-containing protein</fullName>
    </recommendedName>
</protein>
<feature type="compositionally biased region" description="Polar residues" evidence="4">
    <location>
        <begin position="31"/>
        <end position="47"/>
    </location>
</feature>
<dbReference type="InterPro" id="IPR035979">
    <property type="entry name" value="RBD_domain_sf"/>
</dbReference>
<dbReference type="Gene3D" id="3.30.70.330">
    <property type="match status" value="2"/>
</dbReference>
<dbReference type="SUPFAM" id="SSF48371">
    <property type="entry name" value="ARM repeat"/>
    <property type="match status" value="1"/>
</dbReference>
<evidence type="ECO:0008006" key="9">
    <source>
        <dbReference type="Google" id="ProtNLM"/>
    </source>
</evidence>
<comment type="caution">
    <text evidence="7">The sequence shown here is derived from an EMBL/GenBank/DDBJ whole genome shotgun (WGS) entry which is preliminary data.</text>
</comment>
<dbReference type="Gene3D" id="1.25.10.10">
    <property type="entry name" value="Leucine-rich Repeat Variant"/>
    <property type="match status" value="1"/>
</dbReference>
<dbReference type="OrthoDB" id="2017782at2759"/>
<organism evidence="7 8">
    <name type="scientific">Smittium simulii</name>
    <dbReference type="NCBI Taxonomy" id="133385"/>
    <lineage>
        <taxon>Eukaryota</taxon>
        <taxon>Fungi</taxon>
        <taxon>Fungi incertae sedis</taxon>
        <taxon>Zoopagomycota</taxon>
        <taxon>Kickxellomycotina</taxon>
        <taxon>Harpellomycetes</taxon>
        <taxon>Harpellales</taxon>
        <taxon>Legeriomycetaceae</taxon>
        <taxon>Smittium</taxon>
    </lineage>
</organism>
<dbReference type="InterPro" id="IPR000504">
    <property type="entry name" value="RRM_dom"/>
</dbReference>
<reference evidence="7 8" key="1">
    <citation type="journal article" date="2018" name="MBio">
        <title>Comparative Genomics Reveals the Core Gene Toolbox for the Fungus-Insect Symbiosis.</title>
        <authorList>
            <person name="Wang Y."/>
            <person name="Stata M."/>
            <person name="Wang W."/>
            <person name="Stajich J.E."/>
            <person name="White M.M."/>
            <person name="Moncalvo J.M."/>
        </authorList>
    </citation>
    <scope>NUCLEOTIDE SEQUENCE [LARGE SCALE GENOMIC DNA]</scope>
    <source>
        <strain evidence="7 8">SWE-8-4</strain>
    </source>
</reference>
<feature type="compositionally biased region" description="Polar residues" evidence="4">
    <location>
        <begin position="227"/>
        <end position="249"/>
    </location>
</feature>
<feature type="region of interest" description="Disordered" evidence="4">
    <location>
        <begin position="1268"/>
        <end position="1293"/>
    </location>
</feature>
<feature type="repeat" description="Pumilio" evidence="3">
    <location>
        <begin position="854"/>
        <end position="889"/>
    </location>
</feature>
<feature type="region of interest" description="Disordered" evidence="4">
    <location>
        <begin position="174"/>
        <end position="197"/>
    </location>
</feature>
<dbReference type="Proteomes" id="UP000245383">
    <property type="component" value="Unassembled WGS sequence"/>
</dbReference>
<name>A0A2T9Y4K2_9FUNG</name>
<keyword evidence="2" id="KW-0694">RNA-binding</keyword>
<evidence type="ECO:0000313" key="8">
    <source>
        <dbReference type="Proteomes" id="UP000245383"/>
    </source>
</evidence>
<dbReference type="GO" id="GO:0003723">
    <property type="term" value="F:RNA binding"/>
    <property type="evidence" value="ECO:0007669"/>
    <property type="project" value="UniProtKB-UniRule"/>
</dbReference>
<evidence type="ECO:0000259" key="6">
    <source>
        <dbReference type="PROSITE" id="PS50303"/>
    </source>
</evidence>
<dbReference type="PROSITE" id="PS50302">
    <property type="entry name" value="PUM"/>
    <property type="match status" value="3"/>
</dbReference>
<keyword evidence="8" id="KW-1185">Reference proteome</keyword>
<dbReference type="PROSITE" id="PS50303">
    <property type="entry name" value="PUM_HD"/>
    <property type="match status" value="1"/>
</dbReference>
<gene>
    <name evidence="7" type="ORF">BB561_006408</name>
</gene>
<feature type="compositionally biased region" description="Low complexity" evidence="4">
    <location>
        <begin position="311"/>
        <end position="325"/>
    </location>
</feature>
<accession>A0A2T9Y4K2</accession>
<dbReference type="InterPro" id="IPR052645">
    <property type="entry name" value="Pumilio_domain_protein"/>
</dbReference>
<dbReference type="CDD" id="cd00590">
    <property type="entry name" value="RRM_SF"/>
    <property type="match status" value="2"/>
</dbReference>
<feature type="region of interest" description="Disordered" evidence="4">
    <location>
        <begin position="301"/>
        <end position="344"/>
    </location>
</feature>
<dbReference type="SMART" id="SM00025">
    <property type="entry name" value="Pumilio"/>
    <property type="match status" value="6"/>
</dbReference>
<dbReference type="PANTHER" id="PTHR47093">
    <property type="entry name" value="PROTEIN JSN1-RELATED"/>
    <property type="match status" value="1"/>
</dbReference>
<dbReference type="InterPro" id="IPR012677">
    <property type="entry name" value="Nucleotide-bd_a/b_plait_sf"/>
</dbReference>
<dbReference type="InterPro" id="IPR011989">
    <property type="entry name" value="ARM-like"/>
</dbReference>
<dbReference type="SUPFAM" id="SSF54928">
    <property type="entry name" value="RNA-binding domain, RBD"/>
    <property type="match status" value="2"/>
</dbReference>
<dbReference type="EMBL" id="MBFR01000525">
    <property type="protein sequence ID" value="PVU87261.1"/>
    <property type="molecule type" value="Genomic_DNA"/>
</dbReference>
<feature type="region of interest" description="Disordered" evidence="4">
    <location>
        <begin position="31"/>
        <end position="52"/>
    </location>
</feature>
<evidence type="ECO:0000259" key="5">
    <source>
        <dbReference type="PROSITE" id="PS50102"/>
    </source>
</evidence>
<keyword evidence="1" id="KW-0677">Repeat</keyword>
<proteinExistence type="predicted"/>
<dbReference type="Pfam" id="PF00806">
    <property type="entry name" value="PUF"/>
    <property type="match status" value="4"/>
</dbReference>
<feature type="domain" description="RRM" evidence="5">
    <location>
        <begin position="676"/>
        <end position="748"/>
    </location>
</feature>